<accession>A0A1Y0B3G2</accession>
<proteinExistence type="predicted"/>
<organism evidence="1">
    <name type="scientific">Utricularia reniformis</name>
    <dbReference type="NCBI Taxonomy" id="192314"/>
    <lineage>
        <taxon>Eukaryota</taxon>
        <taxon>Viridiplantae</taxon>
        <taxon>Streptophyta</taxon>
        <taxon>Embryophyta</taxon>
        <taxon>Tracheophyta</taxon>
        <taxon>Spermatophyta</taxon>
        <taxon>Magnoliopsida</taxon>
        <taxon>eudicotyledons</taxon>
        <taxon>Gunneridae</taxon>
        <taxon>Pentapetalae</taxon>
        <taxon>asterids</taxon>
        <taxon>lamiids</taxon>
        <taxon>Lamiales</taxon>
        <taxon>Lentibulariaceae</taxon>
        <taxon>Utricularia</taxon>
    </lineage>
</organism>
<dbReference type="AlphaFoldDB" id="A0A1Y0B3G2"/>
<name>A0A1Y0B3G2_9LAMI</name>
<reference evidence="1" key="1">
    <citation type="submission" date="2017-03" db="EMBL/GenBank/DDBJ databases">
        <title>The mitochondrial genome of the carnivorous plant Utricularia reniformis (Lentibulariaceae): structure, comparative analysis and evolutionary landmarks.</title>
        <authorList>
            <person name="Silva S.R."/>
            <person name="Alvarenga D.O."/>
            <person name="Michael T.P."/>
            <person name="Miranda V.F.O."/>
            <person name="Varani A.M."/>
        </authorList>
    </citation>
    <scope>NUCLEOTIDE SEQUENCE</scope>
</reference>
<gene>
    <name evidence="1" type="ORF">AEK19_MT1747</name>
</gene>
<protein>
    <submittedName>
        <fullName evidence="1">Uncharacterized protein</fullName>
    </submittedName>
</protein>
<sequence>MKQMIVRINGYLSGCRPCLRNCQSQKTSFITISDREGLQTSY</sequence>
<dbReference type="EMBL" id="KY774314">
    <property type="protein sequence ID" value="ART31924.1"/>
    <property type="molecule type" value="Genomic_DNA"/>
</dbReference>
<evidence type="ECO:0000313" key="1">
    <source>
        <dbReference type="EMBL" id="ART31924.1"/>
    </source>
</evidence>
<keyword evidence="1" id="KW-0496">Mitochondrion</keyword>
<geneLocation type="mitochondrion" evidence="1"/>